<evidence type="ECO:0000256" key="4">
    <source>
        <dbReference type="ARBA" id="ARBA00022679"/>
    </source>
</evidence>
<dbReference type="InterPro" id="IPR004839">
    <property type="entry name" value="Aminotransferase_I/II_large"/>
</dbReference>
<dbReference type="Gene3D" id="3.90.1150.10">
    <property type="entry name" value="Aspartate Aminotransferase, domain 1"/>
    <property type="match status" value="1"/>
</dbReference>
<evidence type="ECO:0000256" key="3">
    <source>
        <dbReference type="ARBA" id="ARBA00022576"/>
    </source>
</evidence>
<dbReference type="eggNOG" id="COG0079">
    <property type="taxonomic scope" value="Bacteria"/>
</dbReference>
<dbReference type="Pfam" id="PF00155">
    <property type="entry name" value="Aminotran_1_2"/>
    <property type="match status" value="1"/>
</dbReference>
<comment type="subunit">
    <text evidence="2 6">Homodimer.</text>
</comment>
<dbReference type="UniPathway" id="UPA00031">
    <property type="reaction ID" value="UER00012"/>
</dbReference>
<accession>E1ICL2</accession>
<evidence type="ECO:0000256" key="1">
    <source>
        <dbReference type="ARBA" id="ARBA00001933"/>
    </source>
</evidence>
<protein>
    <recommendedName>
        <fullName evidence="6">Histidinol-phosphate aminotransferase</fullName>
        <ecNumber evidence="6">2.6.1.9</ecNumber>
    </recommendedName>
    <alternativeName>
        <fullName evidence="6">Imidazole acetol-phosphate transaminase</fullName>
    </alternativeName>
</protein>
<dbReference type="GO" id="GO:0000105">
    <property type="term" value="P:L-histidine biosynthetic process"/>
    <property type="evidence" value="ECO:0007669"/>
    <property type="project" value="UniProtKB-UniRule"/>
</dbReference>
<dbReference type="EC" id="2.6.1.9" evidence="6"/>
<dbReference type="CDD" id="cd00609">
    <property type="entry name" value="AAT_like"/>
    <property type="match status" value="1"/>
</dbReference>
<dbReference type="NCBIfam" id="TIGR01141">
    <property type="entry name" value="hisC"/>
    <property type="match status" value="1"/>
</dbReference>
<keyword evidence="5 6" id="KW-0663">Pyridoxal phosphate</keyword>
<comment type="caution">
    <text evidence="8">The sequence shown here is derived from an EMBL/GenBank/DDBJ whole genome shotgun (WGS) entry which is preliminary data.</text>
</comment>
<dbReference type="EMBL" id="ADVR01000028">
    <property type="protein sequence ID" value="EFO81079.1"/>
    <property type="molecule type" value="Genomic_DNA"/>
</dbReference>
<dbReference type="SUPFAM" id="SSF53383">
    <property type="entry name" value="PLP-dependent transferases"/>
    <property type="match status" value="1"/>
</dbReference>
<dbReference type="GO" id="GO:0030170">
    <property type="term" value="F:pyridoxal phosphate binding"/>
    <property type="evidence" value="ECO:0007669"/>
    <property type="project" value="InterPro"/>
</dbReference>
<feature type="modified residue" description="N6-(pyridoxal phosphate)lysine" evidence="6">
    <location>
        <position position="218"/>
    </location>
</feature>
<evidence type="ECO:0000256" key="2">
    <source>
        <dbReference type="ARBA" id="ARBA00011738"/>
    </source>
</evidence>
<dbReference type="Gene3D" id="3.40.640.10">
    <property type="entry name" value="Type I PLP-dependent aspartate aminotransferase-like (Major domain)"/>
    <property type="match status" value="1"/>
</dbReference>
<evidence type="ECO:0000313" key="8">
    <source>
        <dbReference type="EMBL" id="EFO81079.1"/>
    </source>
</evidence>
<dbReference type="InterPro" id="IPR015421">
    <property type="entry name" value="PyrdxlP-dep_Trfase_major"/>
</dbReference>
<reference evidence="8 9" key="1">
    <citation type="journal article" date="2011" name="J. Bacteriol.">
        <title>Draft genome sequence of the anoxygenic filamentous phototrophic bacterium Oscillochloris trichoides subsp. DG-6.</title>
        <authorList>
            <person name="Kuznetsov B.B."/>
            <person name="Ivanovsky R.N."/>
            <person name="Keppen O.I."/>
            <person name="Sukhacheva M.V."/>
            <person name="Bumazhkin B.K."/>
            <person name="Patutina E.O."/>
            <person name="Beletsky A.V."/>
            <person name="Mardanov A.V."/>
            <person name="Baslerov R.V."/>
            <person name="Panteleeva A.N."/>
            <person name="Kolganova T.V."/>
            <person name="Ravin N.V."/>
            <person name="Skryabin K.G."/>
        </authorList>
    </citation>
    <scope>NUCLEOTIDE SEQUENCE [LARGE SCALE GENOMIC DNA]</scope>
    <source>
        <strain evidence="8 9">DG-6</strain>
    </source>
</reference>
<organism evidence="8 9">
    <name type="scientific">Oscillochloris trichoides DG-6</name>
    <dbReference type="NCBI Taxonomy" id="765420"/>
    <lineage>
        <taxon>Bacteria</taxon>
        <taxon>Bacillati</taxon>
        <taxon>Chloroflexota</taxon>
        <taxon>Chloroflexia</taxon>
        <taxon>Chloroflexales</taxon>
        <taxon>Chloroflexineae</taxon>
        <taxon>Oscillochloridaceae</taxon>
        <taxon>Oscillochloris</taxon>
    </lineage>
</organism>
<feature type="domain" description="Aminotransferase class I/classII large" evidence="7">
    <location>
        <begin position="25"/>
        <end position="350"/>
    </location>
</feature>
<comment type="cofactor">
    <cofactor evidence="1 6">
        <name>pyridoxal 5'-phosphate</name>
        <dbReference type="ChEBI" id="CHEBI:597326"/>
    </cofactor>
</comment>
<proteinExistence type="inferred from homology"/>
<evidence type="ECO:0000313" key="9">
    <source>
        <dbReference type="Proteomes" id="UP000054010"/>
    </source>
</evidence>
<dbReference type="InterPro" id="IPR050106">
    <property type="entry name" value="HistidinolP_aminotransfase"/>
</dbReference>
<name>E1ICL2_9CHLR</name>
<dbReference type="InterPro" id="IPR005861">
    <property type="entry name" value="HisP_aminotrans"/>
</dbReference>
<keyword evidence="9" id="KW-1185">Reference proteome</keyword>
<dbReference type="GO" id="GO:0004400">
    <property type="term" value="F:histidinol-phosphate transaminase activity"/>
    <property type="evidence" value="ECO:0007669"/>
    <property type="project" value="UniProtKB-UniRule"/>
</dbReference>
<evidence type="ECO:0000259" key="7">
    <source>
        <dbReference type="Pfam" id="PF00155"/>
    </source>
</evidence>
<keyword evidence="6" id="KW-0028">Amino-acid biosynthesis</keyword>
<dbReference type="AlphaFoldDB" id="E1ICL2"/>
<gene>
    <name evidence="6" type="primary">hisC</name>
    <name evidence="8" type="ORF">OSCT_1063</name>
</gene>
<comment type="catalytic activity">
    <reaction evidence="6">
        <text>L-histidinol phosphate + 2-oxoglutarate = 3-(imidazol-4-yl)-2-oxopropyl phosphate + L-glutamate</text>
        <dbReference type="Rhea" id="RHEA:23744"/>
        <dbReference type="ChEBI" id="CHEBI:16810"/>
        <dbReference type="ChEBI" id="CHEBI:29985"/>
        <dbReference type="ChEBI" id="CHEBI:57766"/>
        <dbReference type="ChEBI" id="CHEBI:57980"/>
        <dbReference type="EC" id="2.6.1.9"/>
    </reaction>
</comment>
<dbReference type="Proteomes" id="UP000054010">
    <property type="component" value="Unassembled WGS sequence"/>
</dbReference>
<dbReference type="OrthoDB" id="9813612at2"/>
<dbReference type="PANTHER" id="PTHR43643">
    <property type="entry name" value="HISTIDINOL-PHOSPHATE AMINOTRANSFERASE 2"/>
    <property type="match status" value="1"/>
</dbReference>
<dbReference type="STRING" id="765420.OSCT_1063"/>
<sequence length="357" mass="38838">MHYKDHILNLPAYKSATLLAGPSAELVKLSSNENPLGPSPMALAALGDALHGIHRYPDSGAAALRHALAARDGLDARQVTCSNGSDEMILLLCLGMLNPGDEAVMADGTFISYLLRTLELGGRAVRVPLRNYTHDLEAMADAINERTRLVFVCNPNNPTGTSNGAEEMRSFLQRVPDDVLVVMDEAYIEFVERPDYPDLLDEVRSGRPNLILLRTFAKIYGLAGLRLGYAYGAPELISYLDRVRPTFNVNLLAQVAGLAAIQDTEHVRRSREHASASRAFYMRELRALGLEPIASETNFVAFAIPGDDAAMGEALRQRGYTVTTLAGWGLPGHIRISFGTDAQNQGMIAALRDALHA</sequence>
<dbReference type="InterPro" id="IPR015424">
    <property type="entry name" value="PyrdxlP-dep_Trfase"/>
</dbReference>
<comment type="similarity">
    <text evidence="6">Belongs to the class-II pyridoxal-phosphate-dependent aminotransferase family. Histidinol-phosphate aminotransferase subfamily.</text>
</comment>
<dbReference type="InterPro" id="IPR015422">
    <property type="entry name" value="PyrdxlP-dep_Trfase_small"/>
</dbReference>
<evidence type="ECO:0000256" key="6">
    <source>
        <dbReference type="HAMAP-Rule" id="MF_01023"/>
    </source>
</evidence>
<keyword evidence="3 6" id="KW-0032">Aminotransferase</keyword>
<keyword evidence="6" id="KW-0368">Histidine biosynthesis</keyword>
<dbReference type="HAMAP" id="MF_01023">
    <property type="entry name" value="HisC_aminotrans_2"/>
    <property type="match status" value="1"/>
</dbReference>
<evidence type="ECO:0000256" key="5">
    <source>
        <dbReference type="ARBA" id="ARBA00022898"/>
    </source>
</evidence>
<dbReference type="HOGENOM" id="CLU_017584_3_3_0"/>
<comment type="pathway">
    <text evidence="6">Amino-acid biosynthesis; L-histidine biosynthesis; L-histidine from 5-phospho-alpha-D-ribose 1-diphosphate: step 7/9.</text>
</comment>
<keyword evidence="4 6" id="KW-0808">Transferase</keyword>
<dbReference type="PANTHER" id="PTHR43643:SF3">
    <property type="entry name" value="HISTIDINOL-PHOSPHATE AMINOTRANSFERASE"/>
    <property type="match status" value="1"/>
</dbReference>